<reference evidence="4 5" key="1">
    <citation type="submission" date="2019-04" db="EMBL/GenBank/DDBJ databases">
        <title>Genome sequencing of Clostridium botulinum Groups I-IV and Clostridium butyricum.</title>
        <authorList>
            <person name="Brunt J."/>
            <person name="Van Vliet A.H.M."/>
            <person name="Stringer S.C."/>
            <person name="Carter A.T."/>
            <person name="Peck M.W."/>
        </authorList>
    </citation>
    <scope>NUCLEOTIDE SEQUENCE [LARGE SCALE GENOMIC DNA]</scope>
    <source>
        <strain evidence="2 5">1605</strain>
        <strain evidence="3 4">CB-K-33E</strain>
    </source>
</reference>
<evidence type="ECO:0008006" key="6">
    <source>
        <dbReference type="Google" id="ProtNLM"/>
    </source>
</evidence>
<evidence type="ECO:0000313" key="5">
    <source>
        <dbReference type="Proteomes" id="UP000476820"/>
    </source>
</evidence>
<keyword evidence="1" id="KW-1133">Transmembrane helix</keyword>
<name>A0A0M1LIQ4_CLOBO</name>
<accession>A0A0M1LIQ4</accession>
<protein>
    <recommendedName>
        <fullName evidence="6">DUF3592 domain-containing protein</fullName>
    </recommendedName>
</protein>
<evidence type="ECO:0000256" key="1">
    <source>
        <dbReference type="SAM" id="Phobius"/>
    </source>
</evidence>
<dbReference type="Proteomes" id="UP000473681">
    <property type="component" value="Unassembled WGS sequence"/>
</dbReference>
<dbReference type="EMBL" id="SWVK01000014">
    <property type="protein sequence ID" value="NFN35613.1"/>
    <property type="molecule type" value="Genomic_DNA"/>
</dbReference>
<dbReference type="EMBL" id="SWOV01000020">
    <property type="protein sequence ID" value="NFF88044.1"/>
    <property type="molecule type" value="Genomic_DNA"/>
</dbReference>
<gene>
    <name evidence="2" type="ORF">FC774_09210</name>
    <name evidence="3" type="ORF">FDB51_10865</name>
</gene>
<evidence type="ECO:0000313" key="3">
    <source>
        <dbReference type="EMBL" id="NFN35613.1"/>
    </source>
</evidence>
<feature type="transmembrane region" description="Helical" evidence="1">
    <location>
        <begin position="113"/>
        <end position="134"/>
    </location>
</feature>
<keyword evidence="1" id="KW-0812">Transmembrane</keyword>
<feature type="transmembrane region" description="Helical" evidence="1">
    <location>
        <begin position="12"/>
        <end position="30"/>
    </location>
</feature>
<keyword evidence="1" id="KW-0472">Membrane</keyword>
<organism evidence="2 5">
    <name type="scientific">Clostridium botulinum</name>
    <dbReference type="NCBI Taxonomy" id="1491"/>
    <lineage>
        <taxon>Bacteria</taxon>
        <taxon>Bacillati</taxon>
        <taxon>Bacillota</taxon>
        <taxon>Clostridia</taxon>
        <taxon>Eubacteriales</taxon>
        <taxon>Clostridiaceae</taxon>
        <taxon>Clostridium</taxon>
    </lineage>
</organism>
<sequence>MKNIRTIKKNLILFLTLVCTVLLMDSRFYIDYILHQKSYTIEDAVITNIDYYPNGKSGSYQSSVEYKIENQSLTRNIRTSIGDYVGKEITIGVNKDNSYKILPDKFMFQRKTIVHSIFIISIILYSIYLIINLFRKNSNIKRLR</sequence>
<evidence type="ECO:0000313" key="4">
    <source>
        <dbReference type="Proteomes" id="UP000473681"/>
    </source>
</evidence>
<dbReference type="RefSeq" id="WP_017826759.1">
    <property type="nucleotide sequence ID" value="NZ_JACBDC010000005.1"/>
</dbReference>
<evidence type="ECO:0000313" key="2">
    <source>
        <dbReference type="EMBL" id="NFF88044.1"/>
    </source>
</evidence>
<proteinExistence type="predicted"/>
<comment type="caution">
    <text evidence="2">The sequence shown here is derived from an EMBL/GenBank/DDBJ whole genome shotgun (WGS) entry which is preliminary data.</text>
</comment>
<dbReference type="AlphaFoldDB" id="A0A0M1LIQ4"/>
<dbReference type="Proteomes" id="UP000476820">
    <property type="component" value="Unassembled WGS sequence"/>
</dbReference>